<gene>
    <name evidence="8" type="ORF">E6C50_03750</name>
</gene>
<dbReference type="GO" id="GO:0046872">
    <property type="term" value="F:metal ion binding"/>
    <property type="evidence" value="ECO:0007669"/>
    <property type="project" value="UniProtKB-KW"/>
</dbReference>
<keyword evidence="5" id="KW-0408">Iron</keyword>
<dbReference type="CDD" id="cd21109">
    <property type="entry name" value="SPASM"/>
    <property type="match status" value="1"/>
</dbReference>
<dbReference type="PANTHER" id="PTHR11228:SF7">
    <property type="entry name" value="PQQA PEPTIDE CYCLASE"/>
    <property type="match status" value="1"/>
</dbReference>
<accession>A0A4S4A4E7</accession>
<dbReference type="InterPro" id="IPR050377">
    <property type="entry name" value="Radical_SAM_PqqE_MftC-like"/>
</dbReference>
<evidence type="ECO:0000256" key="6">
    <source>
        <dbReference type="ARBA" id="ARBA00023014"/>
    </source>
</evidence>
<dbReference type="InterPro" id="IPR023885">
    <property type="entry name" value="4Fe4S-binding_SPASM_dom"/>
</dbReference>
<evidence type="ECO:0000256" key="5">
    <source>
        <dbReference type="ARBA" id="ARBA00023004"/>
    </source>
</evidence>
<dbReference type="AlphaFoldDB" id="A0A4S4A4E7"/>
<dbReference type="Pfam" id="PF04055">
    <property type="entry name" value="Radical_SAM"/>
    <property type="match status" value="1"/>
</dbReference>
<dbReference type="GO" id="GO:0051536">
    <property type="term" value="F:iron-sulfur cluster binding"/>
    <property type="evidence" value="ECO:0007669"/>
    <property type="project" value="UniProtKB-KW"/>
</dbReference>
<dbReference type="PROSITE" id="PS51918">
    <property type="entry name" value="RADICAL_SAM"/>
    <property type="match status" value="1"/>
</dbReference>
<name>A0A4S4A4E7_9FLAO</name>
<evidence type="ECO:0000313" key="9">
    <source>
        <dbReference type="Proteomes" id="UP000307507"/>
    </source>
</evidence>
<keyword evidence="4" id="KW-0479">Metal-binding</keyword>
<sequence>MKIKGFNLNPRKVNRIKKRLRNLPKGSNLYKYVRNKSAFLYLSAIKSTRVVYPSSVVLEVTNHCNLKCITCPLQYDSGQAMDKGLINVDSMLKIVDEVAPYVDNIGLTGMGETLINKNLEKVLKYIKAKKMGIQTSISTNAHLPTTYDYLKRILPYLDQLQVSIDGIGAVYNEVRVEGNFDFFVENVRKIKPICDEFDVPILFNFTIVKENFHQMPEILKLAEDLGVQYVNMNPINITAVSRYDISYYDFFTSDEYVAVLNKTIEVSKKIDNVTLSLYDYKSENGFKKCIYPWMHNYVTWDGYLIPCCARPFPKELNYGNVFKDGLLNCLNNEQFREVRRMWYNNETPKFCEDCIVCVLKPITTELDVAVA</sequence>
<dbReference type="OrthoDB" id="9763993at2"/>
<proteinExistence type="predicted"/>
<dbReference type="Proteomes" id="UP000307507">
    <property type="component" value="Unassembled WGS sequence"/>
</dbReference>
<dbReference type="InterPro" id="IPR007197">
    <property type="entry name" value="rSAM"/>
</dbReference>
<feature type="domain" description="Radical SAM core" evidence="7">
    <location>
        <begin position="50"/>
        <end position="274"/>
    </location>
</feature>
<dbReference type="InterPro" id="IPR058240">
    <property type="entry name" value="rSAM_sf"/>
</dbReference>
<evidence type="ECO:0000256" key="1">
    <source>
        <dbReference type="ARBA" id="ARBA00001966"/>
    </source>
</evidence>
<evidence type="ECO:0000313" key="8">
    <source>
        <dbReference type="EMBL" id="THF53327.1"/>
    </source>
</evidence>
<evidence type="ECO:0000259" key="7">
    <source>
        <dbReference type="PROSITE" id="PS51918"/>
    </source>
</evidence>
<organism evidence="8 9">
    <name type="scientific">Flavobacterium supellecticarium</name>
    <dbReference type="NCBI Taxonomy" id="2565924"/>
    <lineage>
        <taxon>Bacteria</taxon>
        <taxon>Pseudomonadati</taxon>
        <taxon>Bacteroidota</taxon>
        <taxon>Flavobacteriia</taxon>
        <taxon>Flavobacteriales</taxon>
        <taxon>Flavobacteriaceae</taxon>
        <taxon>Flavobacterium</taxon>
    </lineage>
</organism>
<evidence type="ECO:0000256" key="4">
    <source>
        <dbReference type="ARBA" id="ARBA00022723"/>
    </source>
</evidence>
<comment type="cofactor">
    <cofactor evidence="1">
        <name>[4Fe-4S] cluster</name>
        <dbReference type="ChEBI" id="CHEBI:49883"/>
    </cofactor>
</comment>
<keyword evidence="6" id="KW-0411">Iron-sulfur</keyword>
<dbReference type="CDD" id="cd01335">
    <property type="entry name" value="Radical_SAM"/>
    <property type="match status" value="1"/>
</dbReference>
<evidence type="ECO:0000256" key="2">
    <source>
        <dbReference type="ARBA" id="ARBA00022485"/>
    </source>
</evidence>
<dbReference type="EMBL" id="SSNZ01000001">
    <property type="protein sequence ID" value="THF53327.1"/>
    <property type="molecule type" value="Genomic_DNA"/>
</dbReference>
<dbReference type="PANTHER" id="PTHR11228">
    <property type="entry name" value="RADICAL SAM DOMAIN PROTEIN"/>
    <property type="match status" value="1"/>
</dbReference>
<keyword evidence="9" id="KW-1185">Reference proteome</keyword>
<dbReference type="Pfam" id="PF13186">
    <property type="entry name" value="SPASM"/>
    <property type="match status" value="1"/>
</dbReference>
<dbReference type="GO" id="GO:0003824">
    <property type="term" value="F:catalytic activity"/>
    <property type="evidence" value="ECO:0007669"/>
    <property type="project" value="InterPro"/>
</dbReference>
<evidence type="ECO:0000256" key="3">
    <source>
        <dbReference type="ARBA" id="ARBA00022691"/>
    </source>
</evidence>
<dbReference type="SFLD" id="SFLDG01067">
    <property type="entry name" value="SPASM/twitch_domain_containing"/>
    <property type="match status" value="1"/>
</dbReference>
<dbReference type="SFLD" id="SFLDS00029">
    <property type="entry name" value="Radical_SAM"/>
    <property type="match status" value="1"/>
</dbReference>
<comment type="caution">
    <text evidence="8">The sequence shown here is derived from an EMBL/GenBank/DDBJ whole genome shotgun (WGS) entry which is preliminary data.</text>
</comment>
<keyword evidence="3" id="KW-0949">S-adenosyl-L-methionine</keyword>
<dbReference type="Gene3D" id="3.20.20.70">
    <property type="entry name" value="Aldolase class I"/>
    <property type="match status" value="1"/>
</dbReference>
<dbReference type="SFLD" id="SFLDG01387">
    <property type="entry name" value="BtrN-like_SPASM_domain_contain"/>
    <property type="match status" value="1"/>
</dbReference>
<keyword evidence="2" id="KW-0004">4Fe-4S</keyword>
<dbReference type="RefSeq" id="WP_136401850.1">
    <property type="nucleotide sequence ID" value="NZ_SSNZ01000001.1"/>
</dbReference>
<dbReference type="SUPFAM" id="SSF102114">
    <property type="entry name" value="Radical SAM enzymes"/>
    <property type="match status" value="1"/>
</dbReference>
<reference evidence="8 9" key="1">
    <citation type="submission" date="2019-04" db="EMBL/GenBank/DDBJ databases">
        <title>Flavobacterium sp. nov. isolated from construction timber.</title>
        <authorList>
            <person name="Lin S.-Y."/>
            <person name="Chang C.-T."/>
            <person name="Young C.-C."/>
        </authorList>
    </citation>
    <scope>NUCLEOTIDE SEQUENCE [LARGE SCALE GENOMIC DNA]</scope>
    <source>
        <strain evidence="8 9">CC-CTC003</strain>
    </source>
</reference>
<protein>
    <submittedName>
        <fullName evidence="8">Radical SAM protein</fullName>
    </submittedName>
</protein>
<dbReference type="InterPro" id="IPR013785">
    <property type="entry name" value="Aldolase_TIM"/>
</dbReference>
<dbReference type="InterPro" id="IPR034391">
    <property type="entry name" value="AdoMet-like_SPASM_containing"/>
</dbReference>